<dbReference type="Proteomes" id="UP000294588">
    <property type="component" value="Unassembled WGS sequence"/>
</dbReference>
<dbReference type="EMBL" id="SMOG01000001">
    <property type="protein sequence ID" value="TDF74734.1"/>
    <property type="molecule type" value="Genomic_DNA"/>
</dbReference>
<proteinExistence type="predicted"/>
<accession>A0AC61QMY5</accession>
<gene>
    <name evidence="1" type="ORF">E0946_01235</name>
</gene>
<organism evidence="1 2">
    <name type="scientific">Candidatus Syntrophosphaera thermopropionivorans</name>
    <dbReference type="NCBI Taxonomy" id="2593015"/>
    <lineage>
        <taxon>Bacteria</taxon>
        <taxon>Pseudomonadati</taxon>
        <taxon>Candidatus Cloacimonadota</taxon>
        <taxon>Candidatus Cloacimonadia</taxon>
        <taxon>Candidatus Cloacimonadales</taxon>
        <taxon>Candidatus Cloacimonadaceae</taxon>
        <taxon>Candidatus Syntrophosphaera</taxon>
    </lineage>
</organism>
<evidence type="ECO:0000313" key="2">
    <source>
        <dbReference type="Proteomes" id="UP000294588"/>
    </source>
</evidence>
<evidence type="ECO:0000313" key="1">
    <source>
        <dbReference type="EMBL" id="TDF74734.1"/>
    </source>
</evidence>
<reference evidence="1" key="1">
    <citation type="submission" date="2019-03" db="EMBL/GenBank/DDBJ databases">
        <title>Candidatus Syntrophosphaera thermopropionivorans: a novel player in syntrophic propionate oxidation during anaerobic digestion.</title>
        <authorList>
            <person name="Dyksma S."/>
        </authorList>
    </citation>
    <scope>NUCLEOTIDE SEQUENCE</scope>
    <source>
        <strain evidence="1">W5</strain>
    </source>
</reference>
<protein>
    <submittedName>
        <fullName evidence="1">Uncharacterized protein</fullName>
    </submittedName>
</protein>
<comment type="caution">
    <text evidence="1">The sequence shown here is derived from an EMBL/GenBank/DDBJ whole genome shotgun (WGS) entry which is preliminary data.</text>
</comment>
<keyword evidence="2" id="KW-1185">Reference proteome</keyword>
<sequence>MLYSCDQNKYQSWYNSLSLEERSWQKIIAKLWQIFQLYPEKELSDTDIFYLISLIPSLQKKQEKLIYDLCSKRNISYWVTRVSRAGDFLYLICPQLDSLKKNLEGKNGEQLYRYLTRVFQNIIIQCNNKIIKDLESAESNYDDNLMNSSCKEIYQPAKIKTMGEIILEEENRRGAEKLYIQIKQEWSLNKINLLCEYYDKVNGIKTERLKAESENNIYKLHQRLRADFNELLTQYNKDEIRAFFKLYMPELCQKTPPSPTYLYNKKTKAGKL</sequence>
<name>A0AC61QMY5_9BACT</name>